<comment type="caution">
    <text evidence="1">The sequence shown here is derived from an EMBL/GenBank/DDBJ whole genome shotgun (WGS) entry which is preliminary data.</text>
</comment>
<dbReference type="EMBL" id="JAWHQM010000018">
    <property type="protein sequence ID" value="KAK5631110.1"/>
    <property type="molecule type" value="Genomic_DNA"/>
</dbReference>
<reference evidence="1 2" key="1">
    <citation type="submission" date="2023-10" db="EMBL/GenBank/DDBJ databases">
        <title>Draft genome sequence of Xylaria bambusicola isolate GMP-LS, the root and basal stem rot pathogen of sugarcane in Indonesia.</title>
        <authorList>
            <person name="Selvaraj P."/>
            <person name="Muralishankar V."/>
            <person name="Muruganantham S."/>
            <person name="Sp S."/>
            <person name="Haryani S."/>
            <person name="Lau K.J.X."/>
            <person name="Naqvi N.I."/>
        </authorList>
    </citation>
    <scope>NUCLEOTIDE SEQUENCE [LARGE SCALE GENOMIC DNA]</scope>
    <source>
        <strain evidence="1">GMP-LS</strain>
    </source>
</reference>
<name>A0AAN7UF17_9PEZI</name>
<proteinExistence type="predicted"/>
<evidence type="ECO:0000313" key="2">
    <source>
        <dbReference type="Proteomes" id="UP001305414"/>
    </source>
</evidence>
<gene>
    <name evidence="1" type="ORF">RRF57_006825</name>
</gene>
<keyword evidence="2" id="KW-1185">Reference proteome</keyword>
<evidence type="ECO:0000313" key="1">
    <source>
        <dbReference type="EMBL" id="KAK5631110.1"/>
    </source>
</evidence>
<dbReference type="AlphaFoldDB" id="A0AAN7UF17"/>
<protein>
    <submittedName>
        <fullName evidence="1">Uncharacterized protein</fullName>
    </submittedName>
</protein>
<accession>A0AAN7UF17</accession>
<sequence>MEAMESIVTSPSKSGSIIADPYAEQRQPFEDPALRSLDNLSENQPNDIFTPEKLTKLAIDTGLSEVVRWKPRMVRTLRCILYEHRMLIHLL</sequence>
<dbReference type="Proteomes" id="UP001305414">
    <property type="component" value="Unassembled WGS sequence"/>
</dbReference>
<organism evidence="1 2">
    <name type="scientific">Xylaria bambusicola</name>
    <dbReference type="NCBI Taxonomy" id="326684"/>
    <lineage>
        <taxon>Eukaryota</taxon>
        <taxon>Fungi</taxon>
        <taxon>Dikarya</taxon>
        <taxon>Ascomycota</taxon>
        <taxon>Pezizomycotina</taxon>
        <taxon>Sordariomycetes</taxon>
        <taxon>Xylariomycetidae</taxon>
        <taxon>Xylariales</taxon>
        <taxon>Xylariaceae</taxon>
        <taxon>Xylaria</taxon>
    </lineage>
</organism>